<protein>
    <recommendedName>
        <fullName evidence="8">Iron-sulfur cluster carrier protein</fullName>
    </recommendedName>
</protein>
<evidence type="ECO:0000256" key="3">
    <source>
        <dbReference type="ARBA" id="ARBA00022723"/>
    </source>
</evidence>
<dbReference type="HAMAP" id="MF_02040">
    <property type="entry name" value="Mrp_NBP35"/>
    <property type="match status" value="1"/>
</dbReference>
<name>A0ABQ0AKG1_9RHOB</name>
<dbReference type="Pfam" id="PF10609">
    <property type="entry name" value="ParA"/>
    <property type="match status" value="1"/>
</dbReference>
<keyword evidence="3 8" id="KW-0479">Metal-binding</keyword>
<keyword evidence="6 8" id="KW-0408">Iron</keyword>
<evidence type="ECO:0000259" key="9">
    <source>
        <dbReference type="Pfam" id="PF01883"/>
    </source>
</evidence>
<comment type="subunit">
    <text evidence="8">Homodimer.</text>
</comment>
<dbReference type="InterPro" id="IPR034904">
    <property type="entry name" value="FSCA_dom_sf"/>
</dbReference>
<keyword evidence="11" id="KW-1185">Reference proteome</keyword>
<dbReference type="InterPro" id="IPR002744">
    <property type="entry name" value="MIP18-like"/>
</dbReference>
<dbReference type="SUPFAM" id="SSF117916">
    <property type="entry name" value="Fe-S cluster assembly (FSCA) domain-like"/>
    <property type="match status" value="1"/>
</dbReference>
<evidence type="ECO:0000313" key="10">
    <source>
        <dbReference type="EMBL" id="GAA6196361.1"/>
    </source>
</evidence>
<comment type="similarity">
    <text evidence="2">In the C-terminal section; belongs to the Mrp/NBP35 ATP-binding proteins family.</text>
</comment>
<comment type="similarity">
    <text evidence="8">Belongs to the Mrp/NBP35 ATP-binding proteins family.</text>
</comment>
<dbReference type="Gene3D" id="3.40.50.300">
    <property type="entry name" value="P-loop containing nucleotide triphosphate hydrolases"/>
    <property type="match status" value="1"/>
</dbReference>
<dbReference type="InterPro" id="IPR019591">
    <property type="entry name" value="Mrp/NBP35_ATP-bd"/>
</dbReference>
<feature type="binding site" evidence="8">
    <location>
        <begin position="137"/>
        <end position="144"/>
    </location>
    <ligand>
        <name>ATP</name>
        <dbReference type="ChEBI" id="CHEBI:30616"/>
    </ligand>
</feature>
<dbReference type="SUPFAM" id="SSF52540">
    <property type="entry name" value="P-loop containing nucleoside triphosphate hydrolases"/>
    <property type="match status" value="1"/>
</dbReference>
<dbReference type="InterPro" id="IPR044304">
    <property type="entry name" value="NUBPL-like"/>
</dbReference>
<keyword evidence="5 8" id="KW-0067">ATP-binding</keyword>
<dbReference type="CDD" id="cd02037">
    <property type="entry name" value="Mrp_NBP35"/>
    <property type="match status" value="1"/>
</dbReference>
<comment type="caution">
    <text evidence="10">The sequence shown here is derived from an EMBL/GenBank/DDBJ whole genome shotgun (WGS) entry which is preliminary data.</text>
</comment>
<sequence length="374" mass="37831">MDMSVTQKRVEEALERLALPDGGTLISRDMIRALTLEGGTAADGQTKVSFVIEAPSPAIAQHMEPLRRAAQAAVSALDGVGSVSVALTAHGPAAAPVGAGAATAAAAPSLKIGGHPKPQAGPIKPKGVSRILAVASGKGGVGKSTVSANLAVALARQGRRVGLLDADIYGPSQPRMMGVSGSPNSPDGTVIEPLKAHGVTLMSIGLMVPEDKAVVWRGPMLMGALQQMLGQVNWGELDVLIVDLPPGTGDVQLTLCTKSELSGAIVVSTPQDVALIDARKALDMFRTLKTPVLGLIENMSFFTCPDCGGEHHIFGHGGVASEAKALGLPLLGALPIDLETRLAGDAGTPVAAGEGAVSEAYAQIAKGLVAGGMA</sequence>
<dbReference type="PANTHER" id="PTHR42961:SF2">
    <property type="entry name" value="IRON-SULFUR PROTEIN NUBPL"/>
    <property type="match status" value="1"/>
</dbReference>
<evidence type="ECO:0000256" key="1">
    <source>
        <dbReference type="ARBA" id="ARBA00007352"/>
    </source>
</evidence>
<dbReference type="InterPro" id="IPR000808">
    <property type="entry name" value="Mrp-like_CS"/>
</dbReference>
<dbReference type="PANTHER" id="PTHR42961">
    <property type="entry name" value="IRON-SULFUR PROTEIN NUBPL"/>
    <property type="match status" value="1"/>
</dbReference>
<accession>A0ABQ0AKG1</accession>
<evidence type="ECO:0000256" key="5">
    <source>
        <dbReference type="ARBA" id="ARBA00022840"/>
    </source>
</evidence>
<comment type="function">
    <text evidence="8">Binds and transfers iron-sulfur (Fe-S) clusters to target apoproteins. Can hydrolyze ATP.</text>
</comment>
<gene>
    <name evidence="10" type="ORF">NBRC116598_18050</name>
</gene>
<keyword evidence="7 8" id="KW-0411">Iron-sulfur</keyword>
<dbReference type="InterPro" id="IPR033756">
    <property type="entry name" value="YlxH/NBP35"/>
</dbReference>
<organism evidence="10 11">
    <name type="scientific">Pseudophaeobacter arcticus</name>
    <dbReference type="NCBI Taxonomy" id="385492"/>
    <lineage>
        <taxon>Bacteria</taxon>
        <taxon>Pseudomonadati</taxon>
        <taxon>Pseudomonadota</taxon>
        <taxon>Alphaproteobacteria</taxon>
        <taxon>Rhodobacterales</taxon>
        <taxon>Paracoccaceae</taxon>
        <taxon>Pseudophaeobacter</taxon>
    </lineage>
</organism>
<evidence type="ECO:0000256" key="4">
    <source>
        <dbReference type="ARBA" id="ARBA00022741"/>
    </source>
</evidence>
<feature type="domain" description="MIP18 family-like" evidence="9">
    <location>
        <begin position="8"/>
        <end position="85"/>
    </location>
</feature>
<dbReference type="Pfam" id="PF01883">
    <property type="entry name" value="FeS_assembly_P"/>
    <property type="match status" value="1"/>
</dbReference>
<evidence type="ECO:0000256" key="2">
    <source>
        <dbReference type="ARBA" id="ARBA00008205"/>
    </source>
</evidence>
<evidence type="ECO:0000256" key="6">
    <source>
        <dbReference type="ARBA" id="ARBA00023004"/>
    </source>
</evidence>
<dbReference type="Proteomes" id="UP001441944">
    <property type="component" value="Unassembled WGS sequence"/>
</dbReference>
<dbReference type="GO" id="GO:0005524">
    <property type="term" value="F:ATP binding"/>
    <property type="evidence" value="ECO:0007669"/>
    <property type="project" value="UniProtKB-KW"/>
</dbReference>
<dbReference type="EMBL" id="BAABWU010000005">
    <property type="protein sequence ID" value="GAA6196361.1"/>
    <property type="molecule type" value="Genomic_DNA"/>
</dbReference>
<comment type="similarity">
    <text evidence="1">In the N-terminal section; belongs to the MIP18 family.</text>
</comment>
<keyword evidence="8" id="KW-0378">Hydrolase</keyword>
<dbReference type="PROSITE" id="PS01215">
    <property type="entry name" value="MRP"/>
    <property type="match status" value="1"/>
</dbReference>
<evidence type="ECO:0000256" key="8">
    <source>
        <dbReference type="HAMAP-Rule" id="MF_02040"/>
    </source>
</evidence>
<reference evidence="10 11" key="1">
    <citation type="submission" date="2024-04" db="EMBL/GenBank/DDBJ databases">
        <title>Draft genome sequence of Pseudophaeobacter arcticus NBRC 116598.</title>
        <authorList>
            <person name="Miyakawa T."/>
            <person name="Kusuya Y."/>
            <person name="Miura T."/>
        </authorList>
    </citation>
    <scope>NUCLEOTIDE SEQUENCE [LARGE SCALE GENOMIC DNA]</scope>
    <source>
        <strain evidence="10 11">SU-CL00105</strain>
    </source>
</reference>
<evidence type="ECO:0000256" key="7">
    <source>
        <dbReference type="ARBA" id="ARBA00023014"/>
    </source>
</evidence>
<dbReference type="InterPro" id="IPR027417">
    <property type="entry name" value="P-loop_NTPase"/>
</dbReference>
<proteinExistence type="inferred from homology"/>
<keyword evidence="4 8" id="KW-0547">Nucleotide-binding</keyword>
<evidence type="ECO:0000313" key="11">
    <source>
        <dbReference type="Proteomes" id="UP001441944"/>
    </source>
</evidence>